<dbReference type="EMBL" id="JACAZI010000031">
    <property type="protein sequence ID" value="KAF7332958.1"/>
    <property type="molecule type" value="Genomic_DNA"/>
</dbReference>
<dbReference type="Proteomes" id="UP000620124">
    <property type="component" value="Unassembled WGS sequence"/>
</dbReference>
<keyword evidence="1" id="KW-0472">Membrane</keyword>
<name>A0A8H6X208_9AGAR</name>
<organism evidence="3 4">
    <name type="scientific">Mycena venus</name>
    <dbReference type="NCBI Taxonomy" id="2733690"/>
    <lineage>
        <taxon>Eukaryota</taxon>
        <taxon>Fungi</taxon>
        <taxon>Dikarya</taxon>
        <taxon>Basidiomycota</taxon>
        <taxon>Agaricomycotina</taxon>
        <taxon>Agaricomycetes</taxon>
        <taxon>Agaricomycetidae</taxon>
        <taxon>Agaricales</taxon>
        <taxon>Marasmiineae</taxon>
        <taxon>Mycenaceae</taxon>
        <taxon>Mycena</taxon>
    </lineage>
</organism>
<feature type="transmembrane region" description="Helical" evidence="1">
    <location>
        <begin position="153"/>
        <end position="179"/>
    </location>
</feature>
<evidence type="ECO:0000256" key="1">
    <source>
        <dbReference type="SAM" id="Phobius"/>
    </source>
</evidence>
<comment type="caution">
    <text evidence="3">The sequence shown here is derived from an EMBL/GenBank/DDBJ whole genome shotgun (WGS) entry which is preliminary data.</text>
</comment>
<dbReference type="OrthoDB" id="2792702at2759"/>
<dbReference type="PANTHER" id="PTHR40465">
    <property type="entry name" value="CHROMOSOME 1, WHOLE GENOME SHOTGUN SEQUENCE"/>
    <property type="match status" value="1"/>
</dbReference>
<keyword evidence="1" id="KW-0812">Transmembrane</keyword>
<feature type="transmembrane region" description="Helical" evidence="1">
    <location>
        <begin position="90"/>
        <end position="109"/>
    </location>
</feature>
<feature type="transmembrane region" description="Helical" evidence="1">
    <location>
        <begin position="240"/>
        <end position="261"/>
    </location>
</feature>
<feature type="transmembrane region" description="Helical" evidence="1">
    <location>
        <begin position="32"/>
        <end position="54"/>
    </location>
</feature>
<sequence length="340" mass="37318">MSSNDPVEDASLGPTFGQVLVSPTYAQIFGPVFWGFCCTLILCGVSALQGYLYFTRFNDRLALRLFAVVMLWVVHCSALTTHAFLSILDFLSMALICQSIYYYMLPNFGSFAPLDAVTSELVVECLIAAVITYASQMYFVYQLYMVKRTGKLAAVMNALVIVFATVAFAGSLGCVVIMFKFPQSIFMNRNYFFALLAGLAKGFGAAADIIATIAMCMFLSQADTGITRTSSILKSLMHLVINRGVLVTATQILQLIFFFAVSKHLYWLAVHINTTKLYVNTFFGMLNSRSTHPTDHMTMSYSVGESTVTSGHMATANSKMAARDKACPADLTPIHSSKNV</sequence>
<keyword evidence="4" id="KW-1185">Reference proteome</keyword>
<feature type="transmembrane region" description="Helical" evidence="1">
    <location>
        <begin position="121"/>
        <end position="141"/>
    </location>
</feature>
<dbReference type="InterPro" id="IPR045339">
    <property type="entry name" value="DUF6534"/>
</dbReference>
<dbReference type="PANTHER" id="PTHR40465:SF1">
    <property type="entry name" value="DUF6534 DOMAIN-CONTAINING PROTEIN"/>
    <property type="match status" value="1"/>
</dbReference>
<evidence type="ECO:0000259" key="2">
    <source>
        <dbReference type="Pfam" id="PF20152"/>
    </source>
</evidence>
<dbReference type="Pfam" id="PF20152">
    <property type="entry name" value="DUF6534"/>
    <property type="match status" value="1"/>
</dbReference>
<keyword evidence="1" id="KW-1133">Transmembrane helix</keyword>
<evidence type="ECO:0000313" key="4">
    <source>
        <dbReference type="Proteomes" id="UP000620124"/>
    </source>
</evidence>
<feature type="transmembrane region" description="Helical" evidence="1">
    <location>
        <begin position="191"/>
        <end position="220"/>
    </location>
</feature>
<gene>
    <name evidence="3" type="ORF">MVEN_02401700</name>
</gene>
<proteinExistence type="predicted"/>
<reference evidence="3" key="1">
    <citation type="submission" date="2020-05" db="EMBL/GenBank/DDBJ databases">
        <title>Mycena genomes resolve the evolution of fungal bioluminescence.</title>
        <authorList>
            <person name="Tsai I.J."/>
        </authorList>
    </citation>
    <scope>NUCLEOTIDE SEQUENCE</scope>
    <source>
        <strain evidence="3">CCC161011</strain>
    </source>
</reference>
<feature type="transmembrane region" description="Helical" evidence="1">
    <location>
        <begin position="61"/>
        <end position="84"/>
    </location>
</feature>
<feature type="domain" description="DUF6534" evidence="2">
    <location>
        <begin position="205"/>
        <end position="290"/>
    </location>
</feature>
<protein>
    <recommendedName>
        <fullName evidence="2">DUF6534 domain-containing protein</fullName>
    </recommendedName>
</protein>
<evidence type="ECO:0000313" key="3">
    <source>
        <dbReference type="EMBL" id="KAF7332958.1"/>
    </source>
</evidence>
<accession>A0A8H6X208</accession>
<dbReference type="AlphaFoldDB" id="A0A8H6X208"/>